<dbReference type="PANTHER" id="PTHR30489">
    <property type="entry name" value="LIPOPROTEIN-RELEASING SYSTEM TRANSMEMBRANE PROTEIN LOLE"/>
    <property type="match status" value="1"/>
</dbReference>
<evidence type="ECO:0000313" key="11">
    <source>
        <dbReference type="EMBL" id="ABW68649.1"/>
    </source>
</evidence>
<name>A8ZYC4_DESOH</name>
<keyword evidence="7 8" id="KW-0472">Membrane</keyword>
<dbReference type="InterPro" id="IPR051447">
    <property type="entry name" value="Lipoprotein-release_system"/>
</dbReference>
<evidence type="ECO:0000256" key="1">
    <source>
        <dbReference type="ARBA" id="ARBA00004651"/>
    </source>
</evidence>
<accession>A8ZYC4</accession>
<dbReference type="InterPro" id="IPR011925">
    <property type="entry name" value="LolCE_TM"/>
</dbReference>
<dbReference type="KEGG" id="dol:Dole_2846"/>
<keyword evidence="6 8" id="KW-1133">Transmembrane helix</keyword>
<feature type="domain" description="MacB-like periplasmic core" evidence="10">
    <location>
        <begin position="25"/>
        <end position="244"/>
    </location>
</feature>
<sequence length="408" mass="45179">MMYELFIGRRHLMTAKRNVFVSLITLLSVVGVIIGVMALIIVIAVMSGFEADIKARILGIESHVVLSRHGGELHDYERVVQEVSRHPEVETQLPFIMTQVMFRSSYGVSGGLLKGVEPDKAAHVMTIFKNMEPLAEKLRQRTKDQAPGIVLGKELAQRLGVTEGDTVYLVLSMGALSPVGHMPAVKRFAVTGIFEAGMHEYDSAFSYIHLAEAQHILHMDNSVGGIEIRVKDIYRADTVGEQLVARLGYPYYARDWMSMNRNLFSALKLEKTVMFIILTLIILVAAFNIASSLIMIVMNKKREIGILKAMGATRKSIKRIFVIEGMIIGGAGTLLGLFFGVLACLLLQRYQFIDLPDDVYYITTLPVQLELTDGLIIALAALAICYLATLYPANQASKVDPVEAIRYG</sequence>
<evidence type="ECO:0000256" key="4">
    <source>
        <dbReference type="ARBA" id="ARBA00022475"/>
    </source>
</evidence>
<evidence type="ECO:0000256" key="6">
    <source>
        <dbReference type="ARBA" id="ARBA00022989"/>
    </source>
</evidence>
<evidence type="ECO:0000256" key="8">
    <source>
        <dbReference type="SAM" id="Phobius"/>
    </source>
</evidence>
<dbReference type="GO" id="GO:0098797">
    <property type="term" value="C:plasma membrane protein complex"/>
    <property type="evidence" value="ECO:0007669"/>
    <property type="project" value="TreeGrafter"/>
</dbReference>
<dbReference type="GO" id="GO:0042953">
    <property type="term" value="P:lipoprotein transport"/>
    <property type="evidence" value="ECO:0007669"/>
    <property type="project" value="InterPro"/>
</dbReference>
<evidence type="ECO:0000256" key="3">
    <source>
        <dbReference type="ARBA" id="ARBA00022448"/>
    </source>
</evidence>
<evidence type="ECO:0000259" key="10">
    <source>
        <dbReference type="Pfam" id="PF12704"/>
    </source>
</evidence>
<dbReference type="PANTHER" id="PTHR30489:SF0">
    <property type="entry name" value="LIPOPROTEIN-RELEASING SYSTEM TRANSMEMBRANE PROTEIN LOLE"/>
    <property type="match status" value="1"/>
</dbReference>
<dbReference type="eggNOG" id="COG4591">
    <property type="taxonomic scope" value="Bacteria"/>
</dbReference>
<dbReference type="AlphaFoldDB" id="A8ZYC4"/>
<dbReference type="InterPro" id="IPR003838">
    <property type="entry name" value="ABC3_permease_C"/>
</dbReference>
<dbReference type="InterPro" id="IPR025857">
    <property type="entry name" value="MacB_PCD"/>
</dbReference>
<evidence type="ECO:0000256" key="2">
    <source>
        <dbReference type="ARBA" id="ARBA00005236"/>
    </source>
</evidence>
<organism evidence="11 12">
    <name type="scientific">Desulfosudis oleivorans (strain DSM 6200 / JCM 39069 / Hxd3)</name>
    <name type="common">Desulfococcus oleovorans</name>
    <dbReference type="NCBI Taxonomy" id="96561"/>
    <lineage>
        <taxon>Bacteria</taxon>
        <taxon>Pseudomonadati</taxon>
        <taxon>Thermodesulfobacteriota</taxon>
        <taxon>Desulfobacteria</taxon>
        <taxon>Desulfobacterales</taxon>
        <taxon>Desulfosudaceae</taxon>
        <taxon>Desulfosudis</taxon>
    </lineage>
</organism>
<keyword evidence="4" id="KW-1003">Cell membrane</keyword>
<feature type="transmembrane region" description="Helical" evidence="8">
    <location>
        <begin position="374"/>
        <end position="393"/>
    </location>
</feature>
<comment type="subcellular location">
    <subcellularLocation>
        <location evidence="1">Cell membrane</location>
        <topology evidence="1">Multi-pass membrane protein</topology>
    </subcellularLocation>
</comment>
<evidence type="ECO:0000313" key="12">
    <source>
        <dbReference type="Proteomes" id="UP000008561"/>
    </source>
</evidence>
<dbReference type="RefSeq" id="WP_012176260.1">
    <property type="nucleotide sequence ID" value="NC_009943.1"/>
</dbReference>
<feature type="transmembrane region" description="Helical" evidence="8">
    <location>
        <begin position="320"/>
        <end position="348"/>
    </location>
</feature>
<keyword evidence="5 8" id="KW-0812">Transmembrane</keyword>
<keyword evidence="11" id="KW-0449">Lipoprotein</keyword>
<gene>
    <name evidence="11" type="ordered locus">Dole_2846</name>
</gene>
<dbReference type="OrthoDB" id="9808461at2"/>
<evidence type="ECO:0000256" key="7">
    <source>
        <dbReference type="ARBA" id="ARBA00023136"/>
    </source>
</evidence>
<dbReference type="EMBL" id="CP000859">
    <property type="protein sequence ID" value="ABW68649.1"/>
    <property type="molecule type" value="Genomic_DNA"/>
</dbReference>
<dbReference type="Proteomes" id="UP000008561">
    <property type="component" value="Chromosome"/>
</dbReference>
<keyword evidence="12" id="KW-1185">Reference proteome</keyword>
<dbReference type="NCBIfam" id="TIGR02212">
    <property type="entry name" value="lolCE"/>
    <property type="match status" value="1"/>
</dbReference>
<reference evidence="11 12" key="1">
    <citation type="submission" date="2007-10" db="EMBL/GenBank/DDBJ databases">
        <title>Complete sequence of Desulfococcus oleovorans Hxd3.</title>
        <authorList>
            <consortium name="US DOE Joint Genome Institute"/>
            <person name="Copeland A."/>
            <person name="Lucas S."/>
            <person name="Lapidus A."/>
            <person name="Barry K."/>
            <person name="Glavina del Rio T."/>
            <person name="Dalin E."/>
            <person name="Tice H."/>
            <person name="Pitluck S."/>
            <person name="Kiss H."/>
            <person name="Brettin T."/>
            <person name="Bruce D."/>
            <person name="Detter J.C."/>
            <person name="Han C."/>
            <person name="Schmutz J."/>
            <person name="Larimer F."/>
            <person name="Land M."/>
            <person name="Hauser L."/>
            <person name="Kyrpides N."/>
            <person name="Kim E."/>
            <person name="Wawrik B."/>
            <person name="Richardson P."/>
        </authorList>
    </citation>
    <scope>NUCLEOTIDE SEQUENCE [LARGE SCALE GENOMIC DNA]</scope>
    <source>
        <strain evidence="12">DSM 6200 / JCM 39069 / Hxd3</strain>
    </source>
</reference>
<dbReference type="STRING" id="96561.Dole_2846"/>
<dbReference type="GO" id="GO:0044874">
    <property type="term" value="P:lipoprotein localization to outer membrane"/>
    <property type="evidence" value="ECO:0007669"/>
    <property type="project" value="TreeGrafter"/>
</dbReference>
<proteinExistence type="inferred from homology"/>
<evidence type="ECO:0000256" key="5">
    <source>
        <dbReference type="ARBA" id="ARBA00022692"/>
    </source>
</evidence>
<protein>
    <submittedName>
        <fullName evidence="11">Lipoprotein releasing system, transmembrane protein, LolC/E family</fullName>
    </submittedName>
</protein>
<keyword evidence="3" id="KW-0813">Transport</keyword>
<comment type="similarity">
    <text evidence="2">Belongs to the ABC-4 integral membrane protein family. LolC/E subfamily.</text>
</comment>
<evidence type="ECO:0000259" key="9">
    <source>
        <dbReference type="Pfam" id="PF02687"/>
    </source>
</evidence>
<dbReference type="HOGENOM" id="CLU_000604_8_1_7"/>
<feature type="transmembrane region" description="Helical" evidence="8">
    <location>
        <begin position="273"/>
        <end position="299"/>
    </location>
</feature>
<dbReference type="Pfam" id="PF12704">
    <property type="entry name" value="MacB_PCD"/>
    <property type="match status" value="1"/>
</dbReference>
<feature type="domain" description="ABC3 transporter permease C-terminal" evidence="9">
    <location>
        <begin position="275"/>
        <end position="401"/>
    </location>
</feature>
<dbReference type="Pfam" id="PF02687">
    <property type="entry name" value="FtsX"/>
    <property type="match status" value="1"/>
</dbReference>
<feature type="transmembrane region" description="Helical" evidence="8">
    <location>
        <begin position="20"/>
        <end position="46"/>
    </location>
</feature>